<gene>
    <name evidence="3" type="ORF">NCTC12195_03279</name>
    <name evidence="2" type="ORF">SGA02_13790</name>
</gene>
<reference evidence="2 5" key="2">
    <citation type="submission" date="2019-07" db="EMBL/GenBank/DDBJ databases">
        <title>Whole genome shotgun sequence of Staphylococcus gallinarum NBRC 109767.</title>
        <authorList>
            <person name="Hosoyama A."/>
            <person name="Uohara A."/>
            <person name="Ohji S."/>
            <person name="Ichikawa N."/>
        </authorList>
    </citation>
    <scope>NUCLEOTIDE SEQUENCE [LARGE SCALE GENOMIC DNA]</scope>
    <source>
        <strain evidence="2 5">NBRC 109767</strain>
    </source>
</reference>
<sequence>MSEKTLFEQLNTINVTDHVEKKNGFNYLAWTHAHEQLKNVDPNYEIKIHEYPHPDIPNEQVFVPYLATPEGYFVKVSITLKGVTESEWLPVLDFKNKALSKGQATTFDINKAQKRCFVKAAALHGLGLYIYNGEELPNASSEDAQELEDKIAEFVRISQEKGRDATLEKTMRWLRIENINKLSGKDLATANAKLDAGLKQLDKENE</sequence>
<dbReference type="InterPro" id="IPR009425">
    <property type="entry name" value="DSRM_SSAP"/>
</dbReference>
<dbReference type="GO" id="GO:0016853">
    <property type="term" value="F:isomerase activity"/>
    <property type="evidence" value="ECO:0007669"/>
    <property type="project" value="UniProtKB-KW"/>
</dbReference>
<dbReference type="AlphaFoldDB" id="A0A0D0SGQ2"/>
<feature type="domain" description="SSAP RNA binding" evidence="1">
    <location>
        <begin position="6"/>
        <end position="145"/>
    </location>
</feature>
<dbReference type="OrthoDB" id="2186028at2"/>
<keyword evidence="3" id="KW-0413">Isomerase</keyword>
<dbReference type="RefSeq" id="WP_042738301.1">
    <property type="nucleotide sequence ID" value="NZ_BKAX01000003.1"/>
</dbReference>
<dbReference type="EMBL" id="UHDK01000001">
    <property type="protein sequence ID" value="SUM33810.1"/>
    <property type="molecule type" value="Genomic_DNA"/>
</dbReference>
<accession>A0A0D0SGQ2</accession>
<evidence type="ECO:0000313" key="2">
    <source>
        <dbReference type="EMBL" id="GEQ05551.1"/>
    </source>
</evidence>
<protein>
    <submittedName>
        <fullName evidence="3">Putative phage topoisomerase</fullName>
    </submittedName>
</protein>
<dbReference type="Pfam" id="PF06378">
    <property type="entry name" value="SSAP_Sak"/>
    <property type="match status" value="1"/>
</dbReference>
<evidence type="ECO:0000259" key="1">
    <source>
        <dbReference type="Pfam" id="PF06378"/>
    </source>
</evidence>
<evidence type="ECO:0000313" key="4">
    <source>
        <dbReference type="Proteomes" id="UP000255277"/>
    </source>
</evidence>
<dbReference type="Proteomes" id="UP000255277">
    <property type="component" value="Unassembled WGS sequence"/>
</dbReference>
<dbReference type="STRING" id="1293.SH09_03780"/>
<dbReference type="EMBL" id="BKAX01000003">
    <property type="protein sequence ID" value="GEQ05551.1"/>
    <property type="molecule type" value="Genomic_DNA"/>
</dbReference>
<organism evidence="3 4">
    <name type="scientific">Staphylococcus gallinarum</name>
    <dbReference type="NCBI Taxonomy" id="1293"/>
    <lineage>
        <taxon>Bacteria</taxon>
        <taxon>Bacillati</taxon>
        <taxon>Bacillota</taxon>
        <taxon>Bacilli</taxon>
        <taxon>Bacillales</taxon>
        <taxon>Staphylococcaceae</taxon>
        <taxon>Staphylococcus</taxon>
    </lineage>
</organism>
<reference evidence="3 4" key="1">
    <citation type="submission" date="2018-06" db="EMBL/GenBank/DDBJ databases">
        <authorList>
            <consortium name="Pathogen Informatics"/>
            <person name="Doyle S."/>
        </authorList>
    </citation>
    <scope>NUCLEOTIDE SEQUENCE [LARGE SCALE GENOMIC DNA]</scope>
    <source>
        <strain evidence="3 4">NCTC12195</strain>
    </source>
</reference>
<evidence type="ECO:0000313" key="3">
    <source>
        <dbReference type="EMBL" id="SUM33810.1"/>
    </source>
</evidence>
<evidence type="ECO:0000313" key="5">
    <source>
        <dbReference type="Proteomes" id="UP000321057"/>
    </source>
</evidence>
<name>A0A0D0SGQ2_STAGA</name>
<keyword evidence="5" id="KW-1185">Reference proteome</keyword>
<proteinExistence type="predicted"/>
<dbReference type="Proteomes" id="UP000321057">
    <property type="component" value="Unassembled WGS sequence"/>
</dbReference>